<evidence type="ECO:0000313" key="2">
    <source>
        <dbReference type="Proteomes" id="UP001165101"/>
    </source>
</evidence>
<sequence>MSELIPLPVTLIPFLNPYLPPQSQFLNNNGTRSLSLSPISPITSSSTAIPDVIKENREFMKSNIHFNSNNNNNTGNNNDNYYNHERNFKKSYYPFITLTYAQSLDSRISIGKGLRTTISHLETKTMTHYLRSKHDGILIGIGTFLDDDPGLNCRFNISNIDIPPDPKLTKPIEKIGTNIIDKNSLPNIITDSTNTSNNNNTNNSPEDSVDFAGNTFKKLHMIRPIIIDPNFKLIDNYENSKLHQLVIKKMGLSPVAVVSEDIFKKDETTNNKIKKFCQKFDITLAVLNYQISKSSNDNNDDKNEYKKFNWCDIFKTLKHLGLNSIMVEGGARIINELINFKDLDIDEYLIDSLIITIGPIFLGKNGVEVSPNLNSNLKDVQWWRGIQDSVLCARLE</sequence>
<comment type="caution">
    <text evidence="1">The sequence shown here is derived from an EMBL/GenBank/DDBJ whole genome shotgun (WGS) entry which is preliminary data.</text>
</comment>
<reference evidence="1" key="1">
    <citation type="submission" date="2023-04" db="EMBL/GenBank/DDBJ databases">
        <title>Candida boidinii NBRC 1967.</title>
        <authorList>
            <person name="Ichikawa N."/>
            <person name="Sato H."/>
            <person name="Tonouchi N."/>
        </authorList>
    </citation>
    <scope>NUCLEOTIDE SEQUENCE</scope>
    <source>
        <strain evidence="1">NBRC 1967</strain>
    </source>
</reference>
<accession>A0ACB5TDW3</accession>
<gene>
    <name evidence="1" type="ORF">Cboi01_000005600</name>
</gene>
<dbReference type="Proteomes" id="UP001165101">
    <property type="component" value="Unassembled WGS sequence"/>
</dbReference>
<proteinExistence type="predicted"/>
<organism evidence="1 2">
    <name type="scientific">Candida boidinii</name>
    <name type="common">Yeast</name>
    <dbReference type="NCBI Taxonomy" id="5477"/>
    <lineage>
        <taxon>Eukaryota</taxon>
        <taxon>Fungi</taxon>
        <taxon>Dikarya</taxon>
        <taxon>Ascomycota</taxon>
        <taxon>Saccharomycotina</taxon>
        <taxon>Pichiomycetes</taxon>
        <taxon>Pichiales</taxon>
        <taxon>Pichiaceae</taxon>
        <taxon>Ogataea</taxon>
        <taxon>Ogataea/Candida clade</taxon>
    </lineage>
</organism>
<name>A0ACB5TDW3_CANBO</name>
<evidence type="ECO:0000313" key="1">
    <source>
        <dbReference type="EMBL" id="GME86867.1"/>
    </source>
</evidence>
<protein>
    <submittedName>
        <fullName evidence="1">Unnamed protein product</fullName>
    </submittedName>
</protein>
<dbReference type="EMBL" id="BSXV01000012">
    <property type="protein sequence ID" value="GME86867.1"/>
    <property type="molecule type" value="Genomic_DNA"/>
</dbReference>
<keyword evidence="2" id="KW-1185">Reference proteome</keyword>